<feature type="domain" description="TonB-dependent receptor plug" evidence="16">
    <location>
        <begin position="46"/>
        <end position="155"/>
    </location>
</feature>
<dbReference type="SUPFAM" id="SSF56935">
    <property type="entry name" value="Porins"/>
    <property type="match status" value="1"/>
</dbReference>
<feature type="domain" description="TonB-dependent receptor-like beta-barrel" evidence="15">
    <location>
        <begin position="251"/>
        <end position="723"/>
    </location>
</feature>
<dbReference type="AlphaFoldDB" id="A0A846MWP1"/>
<keyword evidence="11 12" id="KW-0998">Cell outer membrane</keyword>
<dbReference type="Gene3D" id="2.170.130.10">
    <property type="entry name" value="TonB-dependent receptor, plug domain"/>
    <property type="match status" value="1"/>
</dbReference>
<keyword evidence="5 12" id="KW-0812">Transmembrane</keyword>
<comment type="caution">
    <text evidence="17">The sequence shown here is derived from an EMBL/GenBank/DDBJ whole genome shotgun (WGS) entry which is preliminary data.</text>
</comment>
<keyword evidence="8" id="KW-0406">Ion transport</keyword>
<dbReference type="PROSITE" id="PS52016">
    <property type="entry name" value="TONB_DEPENDENT_REC_3"/>
    <property type="match status" value="1"/>
</dbReference>
<dbReference type="InterPro" id="IPR036942">
    <property type="entry name" value="Beta-barrel_TonB_sf"/>
</dbReference>
<keyword evidence="9 13" id="KW-0798">TonB box</keyword>
<feature type="signal peptide" evidence="14">
    <location>
        <begin position="1"/>
        <end position="19"/>
    </location>
</feature>
<keyword evidence="4" id="KW-0410">Iron transport</keyword>
<evidence type="ECO:0000256" key="6">
    <source>
        <dbReference type="ARBA" id="ARBA00022729"/>
    </source>
</evidence>
<dbReference type="InterPro" id="IPR037066">
    <property type="entry name" value="Plug_dom_sf"/>
</dbReference>
<organism evidence="17 18">
    <name type="scientific">Rhizomicrobium palustre</name>
    <dbReference type="NCBI Taxonomy" id="189966"/>
    <lineage>
        <taxon>Bacteria</taxon>
        <taxon>Pseudomonadati</taxon>
        <taxon>Pseudomonadota</taxon>
        <taxon>Alphaproteobacteria</taxon>
        <taxon>Micropepsales</taxon>
        <taxon>Micropepsaceae</taxon>
        <taxon>Rhizomicrobium</taxon>
    </lineage>
</organism>
<name>A0A846MWP1_9PROT</name>
<dbReference type="Gene3D" id="2.40.170.20">
    <property type="entry name" value="TonB-dependent receptor, beta-barrel domain"/>
    <property type="match status" value="1"/>
</dbReference>
<keyword evidence="6 14" id="KW-0732">Signal</keyword>
<evidence type="ECO:0000313" key="17">
    <source>
        <dbReference type="EMBL" id="NIK87816.1"/>
    </source>
</evidence>
<evidence type="ECO:0000256" key="5">
    <source>
        <dbReference type="ARBA" id="ARBA00022692"/>
    </source>
</evidence>
<evidence type="ECO:0000256" key="7">
    <source>
        <dbReference type="ARBA" id="ARBA00023004"/>
    </source>
</evidence>
<keyword evidence="3 12" id="KW-1134">Transmembrane beta strand</keyword>
<evidence type="ECO:0000256" key="12">
    <source>
        <dbReference type="PROSITE-ProRule" id="PRU01360"/>
    </source>
</evidence>
<dbReference type="InterPro" id="IPR000531">
    <property type="entry name" value="Beta-barrel_TonB"/>
</dbReference>
<evidence type="ECO:0000256" key="4">
    <source>
        <dbReference type="ARBA" id="ARBA00022496"/>
    </source>
</evidence>
<feature type="chain" id="PRO_5032661445" evidence="14">
    <location>
        <begin position="20"/>
        <end position="763"/>
    </location>
</feature>
<comment type="subcellular location">
    <subcellularLocation>
        <location evidence="1 12">Cell outer membrane</location>
        <topology evidence="1 12">Multi-pass membrane protein</topology>
    </subcellularLocation>
</comment>
<evidence type="ECO:0000256" key="9">
    <source>
        <dbReference type="ARBA" id="ARBA00023077"/>
    </source>
</evidence>
<dbReference type="Pfam" id="PF00593">
    <property type="entry name" value="TonB_dep_Rec_b-barrel"/>
    <property type="match status" value="1"/>
</dbReference>
<protein>
    <submittedName>
        <fullName evidence="17">Iron complex outermembrane receptor protein</fullName>
    </submittedName>
</protein>
<dbReference type="Proteomes" id="UP000570514">
    <property type="component" value="Unassembled WGS sequence"/>
</dbReference>
<gene>
    <name evidence="17" type="ORF">FHS83_001134</name>
</gene>
<dbReference type="Pfam" id="PF07715">
    <property type="entry name" value="Plug"/>
    <property type="match status" value="1"/>
</dbReference>
<reference evidence="17 18" key="1">
    <citation type="submission" date="2020-03" db="EMBL/GenBank/DDBJ databases">
        <title>Genomic Encyclopedia of Type Strains, Phase IV (KMG-IV): sequencing the most valuable type-strain genomes for metagenomic binning, comparative biology and taxonomic classification.</title>
        <authorList>
            <person name="Goeker M."/>
        </authorList>
    </citation>
    <scope>NUCLEOTIDE SEQUENCE [LARGE SCALE GENOMIC DNA]</scope>
    <source>
        <strain evidence="17 18">DSM 19867</strain>
    </source>
</reference>
<dbReference type="EMBL" id="JAASRM010000001">
    <property type="protein sequence ID" value="NIK87816.1"/>
    <property type="molecule type" value="Genomic_DNA"/>
</dbReference>
<keyword evidence="7" id="KW-0408">Iron</keyword>
<dbReference type="PANTHER" id="PTHR32552:SF89">
    <property type="entry name" value="CATECHOLATE SIDEROPHORE RECEPTOR FIU"/>
    <property type="match status" value="1"/>
</dbReference>
<keyword evidence="2 12" id="KW-0813">Transport</keyword>
<dbReference type="GO" id="GO:0015344">
    <property type="term" value="F:siderophore uptake transmembrane transporter activity"/>
    <property type="evidence" value="ECO:0007669"/>
    <property type="project" value="TreeGrafter"/>
</dbReference>
<proteinExistence type="inferred from homology"/>
<evidence type="ECO:0000259" key="16">
    <source>
        <dbReference type="Pfam" id="PF07715"/>
    </source>
</evidence>
<comment type="similarity">
    <text evidence="12 13">Belongs to the TonB-dependent receptor family.</text>
</comment>
<keyword evidence="10 12" id="KW-0472">Membrane</keyword>
<evidence type="ECO:0000256" key="1">
    <source>
        <dbReference type="ARBA" id="ARBA00004571"/>
    </source>
</evidence>
<evidence type="ECO:0000256" key="11">
    <source>
        <dbReference type="ARBA" id="ARBA00023237"/>
    </source>
</evidence>
<evidence type="ECO:0000256" key="3">
    <source>
        <dbReference type="ARBA" id="ARBA00022452"/>
    </source>
</evidence>
<evidence type="ECO:0000256" key="13">
    <source>
        <dbReference type="RuleBase" id="RU003357"/>
    </source>
</evidence>
<evidence type="ECO:0000256" key="14">
    <source>
        <dbReference type="SAM" id="SignalP"/>
    </source>
</evidence>
<accession>A0A846MWP1</accession>
<evidence type="ECO:0000259" key="15">
    <source>
        <dbReference type="Pfam" id="PF00593"/>
    </source>
</evidence>
<dbReference type="PANTHER" id="PTHR32552">
    <property type="entry name" value="FERRICHROME IRON RECEPTOR-RELATED"/>
    <property type="match status" value="1"/>
</dbReference>
<keyword evidence="18" id="KW-1185">Reference proteome</keyword>
<dbReference type="RefSeq" id="WP_208414245.1">
    <property type="nucleotide sequence ID" value="NZ_BAAADC010000001.1"/>
</dbReference>
<evidence type="ECO:0000256" key="2">
    <source>
        <dbReference type="ARBA" id="ARBA00022448"/>
    </source>
</evidence>
<dbReference type="InterPro" id="IPR012910">
    <property type="entry name" value="Plug_dom"/>
</dbReference>
<evidence type="ECO:0000313" key="18">
    <source>
        <dbReference type="Proteomes" id="UP000570514"/>
    </source>
</evidence>
<dbReference type="GO" id="GO:0009279">
    <property type="term" value="C:cell outer membrane"/>
    <property type="evidence" value="ECO:0007669"/>
    <property type="project" value="UniProtKB-SubCell"/>
</dbReference>
<dbReference type="InterPro" id="IPR039426">
    <property type="entry name" value="TonB-dep_rcpt-like"/>
</dbReference>
<evidence type="ECO:0000256" key="10">
    <source>
        <dbReference type="ARBA" id="ARBA00023136"/>
    </source>
</evidence>
<evidence type="ECO:0000256" key="8">
    <source>
        <dbReference type="ARBA" id="ARBA00023065"/>
    </source>
</evidence>
<keyword evidence="17" id="KW-0675">Receptor</keyword>
<sequence length="763" mass="82503">MKKSLLLASASLFAFPAFAAENTELAMADTGANSEIVTIYGQGETRQIQTVTQADLSLKEPGASPFQAVASLPGVNFQSSDSFGAYEWSTRISLRGFNQNQLGFTLDGVPLGDMSYGNYNGLHISRAISSENIGRTEIAQGTGSLGTASTSNLGGTLAFYSIDPSDKMGLTASTSYGSFSSLHEYVRLDSGELPTGTRAYVSYSFQQSDKWKGDGLQKAQLINGKVVQTIGADVTLTGFLNYSVRRENDYQDMSLDMLNRLGSDWDNISNNWPLAVQVANAYQQGKPLPAPFATVDDAYYNAAGLRNDVLGGVTADWSITPNLEFKVTGYGHNNTGRGLWWTPYVPTSAFIPGGAPISVRTTEYSISRYGTIASLVYTLDNHEIEGGVWYENNNFRQARRYYALAADGSGVTSLQFPSNPMATQWAFAFNTTTLVFHLQDSWKVTDALKVNFGFKTQTVNNGAHFLANQVTEPFKSGLAATQFTGGKIKTDNGFLPQAGVNYQIDESNEVFADYSKNQRAFVSAATSGPFSTTQPGFDAIKTTLKPETSQTVEAGYRFNSEKLQALIAGYYVMFKNRQLATQAGAGIVGAPSVLSNVGSVTSKGIEAAATYHFTHELSLSGSYSLNESTYDDDVTNASGTVLMHTKDKTTTDAPKHILSVALGYDDGALFGNVNVSAMSKRYFTYENDQWVNGRTLVGLTAGYRLQTDNLLDGLELQVNVDNLFDEKYISTIGSNGFGAKGDNQTLLPGSPRAVFVSLKKSFN</sequence>